<dbReference type="RefSeq" id="WP_368639759.1">
    <property type="nucleotide sequence ID" value="NZ_CP158252.1"/>
</dbReference>
<name>A0AB39DWP7_9BURK</name>
<evidence type="ECO:0000313" key="5">
    <source>
        <dbReference type="EMBL" id="XDJ51712.1"/>
    </source>
</evidence>
<evidence type="ECO:0000313" key="18">
    <source>
        <dbReference type="EMBL" id="XDJ87660.1"/>
    </source>
</evidence>
<dbReference type="Pfam" id="PF04328">
    <property type="entry name" value="Sel_put"/>
    <property type="match status" value="1"/>
</dbReference>
<dbReference type="InterPro" id="IPR007423">
    <property type="entry name" value="Sel_put"/>
</dbReference>
<dbReference type="EMBL" id="CP158259">
    <property type="protein sequence ID" value="XDJ62303.1"/>
    <property type="molecule type" value="Genomic_DNA"/>
</dbReference>
<dbReference type="EMBL" id="CP158269">
    <property type="protein sequence ID" value="XDJ87660.1"/>
    <property type="molecule type" value="Genomic_DNA"/>
</dbReference>
<reference evidence="7" key="1">
    <citation type="submission" date="2024-05" db="EMBL/GenBank/DDBJ databases">
        <authorList>
            <person name="Luo Y.-C."/>
            <person name="Nicholds J."/>
            <person name="Mortimer T."/>
            <person name="Maboni G."/>
        </authorList>
    </citation>
    <scope>NUCLEOTIDE SEQUENCE</scope>
    <source>
        <strain evidence="21">124370</strain>
        <strain evidence="22">124566</strain>
        <strain evidence="20">124953</strain>
        <strain evidence="19">130308</strain>
        <strain evidence="18">130416</strain>
        <strain evidence="17">140124</strain>
        <strain evidence="15">141555</strain>
        <strain evidence="16">143751</strain>
        <strain evidence="14">143769</strain>
        <strain evidence="13">143811</strain>
        <strain evidence="12">143936</strain>
        <strain evidence="11">144863</strain>
        <strain evidence="10">145849</strain>
        <strain evidence="9">145850</strain>
        <strain evidence="8">145852</strain>
        <strain evidence="7">148131</strain>
        <strain evidence="6">150221</strain>
        <strain evidence="5">150964</strain>
        <strain evidence="4">151108</strain>
        <strain evidence="3">151836</strain>
        <strain evidence="2">153271</strain>
        <strain evidence="1">153920</strain>
    </source>
</reference>
<evidence type="ECO:0000313" key="10">
    <source>
        <dbReference type="EMBL" id="XDJ66208.1"/>
    </source>
</evidence>
<dbReference type="EMBL" id="CP158264">
    <property type="protein sequence ID" value="XDJ74327.1"/>
    <property type="molecule type" value="Genomic_DNA"/>
</dbReference>
<dbReference type="KEGG" id="cgin:ABRZ00_06565"/>
<dbReference type="EMBL" id="CP158257">
    <property type="protein sequence ID" value="XDJ56827.1"/>
    <property type="molecule type" value="Genomic_DNA"/>
</dbReference>
<evidence type="ECO:0000313" key="21">
    <source>
        <dbReference type="EMBL" id="XDJ95974.1"/>
    </source>
</evidence>
<evidence type="ECO:0000313" key="22">
    <source>
        <dbReference type="EMBL" id="XDJ98622.1"/>
    </source>
</evidence>
<dbReference type="EMBL" id="CP158266">
    <property type="protein sequence ID" value="XDJ82154.1"/>
    <property type="molecule type" value="Genomic_DNA"/>
</dbReference>
<dbReference type="EMBL" id="CP158252">
    <property type="protein sequence ID" value="XDJ42152.1"/>
    <property type="molecule type" value="Genomic_DNA"/>
</dbReference>
<proteinExistence type="predicted"/>
<dbReference type="EMBL" id="CP158258">
    <property type="protein sequence ID" value="XDJ59509.1"/>
    <property type="molecule type" value="Genomic_DNA"/>
</dbReference>
<accession>A0AB39DWP7</accession>
<evidence type="ECO:0000313" key="12">
    <source>
        <dbReference type="EMBL" id="XDJ72060.1"/>
    </source>
</evidence>
<evidence type="ECO:0000313" key="6">
    <source>
        <dbReference type="EMBL" id="XDJ56827.1"/>
    </source>
</evidence>
<dbReference type="EMBL" id="CP158260">
    <property type="protein sequence ID" value="XDJ63078.1"/>
    <property type="molecule type" value="Genomic_DNA"/>
</dbReference>
<dbReference type="GeneID" id="93067181"/>
<evidence type="ECO:0000313" key="9">
    <source>
        <dbReference type="EMBL" id="XDJ63078.1"/>
    </source>
</evidence>
<evidence type="ECO:0000313" key="16">
    <source>
        <dbReference type="EMBL" id="XDJ82154.1"/>
    </source>
</evidence>
<gene>
    <name evidence="7" type="ORF">ABRY90_06275</name>
    <name evidence="10" type="ORF">ABRY91_12455</name>
    <name evidence="8" type="ORF">ABRY92_06900</name>
    <name evidence="11" type="ORF">ABRY94_00295</name>
    <name evidence="20" type="ORF">ABRY95_07495</name>
    <name evidence="16" type="ORF">ABRY96_10735</name>
    <name evidence="13" type="ORF">ABRY97_12050</name>
    <name evidence="18" type="ORF">ABRY98_12075</name>
    <name evidence="1" type="ORF">ABRY99_00835</name>
    <name evidence="6" type="ORF">ABRZ00_06565</name>
    <name evidence="5" type="ORF">ABRZ01_06905</name>
    <name evidence="2" type="ORF">ABRZ02_09820</name>
    <name evidence="9" type="ORF">ABRZ03_10090</name>
    <name evidence="3" type="ORF">ABRZ04_13265</name>
    <name evidence="21" type="ORF">ABRZ05_12965</name>
    <name evidence="12" type="ORF">ABRZ06_00670</name>
    <name evidence="15" type="ORF">ABRZ07_06100</name>
    <name evidence="17" type="ORF">ABRZ08_05440</name>
    <name evidence="4" type="ORF">ABRZ09_09310</name>
    <name evidence="14" type="ORF">ABRZ10_00435</name>
    <name evidence="22" type="ORF">ABRZ11_12620</name>
    <name evidence="19" type="ORF">ABRZ12_04730</name>
</gene>
<dbReference type="EMBL" id="CP158254">
    <property type="protein sequence ID" value="XDJ47249.1"/>
    <property type="molecule type" value="Genomic_DNA"/>
</dbReference>
<dbReference type="EMBL" id="CP158256">
    <property type="protein sequence ID" value="XDJ51712.1"/>
    <property type="molecule type" value="Genomic_DNA"/>
</dbReference>
<evidence type="ECO:0000313" key="14">
    <source>
        <dbReference type="EMBL" id="XDJ77326.1"/>
    </source>
</evidence>
<dbReference type="EMBL" id="CP158253">
    <property type="protein sequence ID" value="XDJ43955.1"/>
    <property type="molecule type" value="Genomic_DNA"/>
</dbReference>
<evidence type="ECO:0000313" key="13">
    <source>
        <dbReference type="EMBL" id="XDJ74327.1"/>
    </source>
</evidence>
<dbReference type="EMBL" id="CP158267">
    <property type="protein sequence ID" value="XDJ81070.1"/>
    <property type="molecule type" value="Genomic_DNA"/>
</dbReference>
<dbReference type="EMBL" id="CP158268">
    <property type="protein sequence ID" value="XDJ86269.1"/>
    <property type="molecule type" value="Genomic_DNA"/>
</dbReference>
<dbReference type="EMBL" id="CP158273">
    <property type="protein sequence ID" value="XDJ95974.1"/>
    <property type="molecule type" value="Genomic_DNA"/>
</dbReference>
<evidence type="ECO:0000313" key="7">
    <source>
        <dbReference type="EMBL" id="XDJ59509.1"/>
    </source>
</evidence>
<evidence type="ECO:0000313" key="15">
    <source>
        <dbReference type="EMBL" id="XDJ81070.1"/>
    </source>
</evidence>
<dbReference type="EMBL" id="CP158270">
    <property type="protein sequence ID" value="XDJ91604.1"/>
    <property type="molecule type" value="Genomic_DNA"/>
</dbReference>
<dbReference type="EMBL" id="CP158265">
    <property type="protein sequence ID" value="XDJ77326.1"/>
    <property type="molecule type" value="Genomic_DNA"/>
</dbReference>
<evidence type="ECO:0000313" key="19">
    <source>
        <dbReference type="EMBL" id="XDJ91604.1"/>
    </source>
</evidence>
<evidence type="ECO:0000313" key="11">
    <source>
        <dbReference type="EMBL" id="XDJ69275.1"/>
    </source>
</evidence>
<dbReference type="EMBL" id="CP158263">
    <property type="protein sequence ID" value="XDJ72060.1"/>
    <property type="molecule type" value="Genomic_DNA"/>
</dbReference>
<dbReference type="EMBL" id="CP158261">
    <property type="protein sequence ID" value="XDJ66208.1"/>
    <property type="molecule type" value="Genomic_DNA"/>
</dbReference>
<evidence type="ECO:0000313" key="8">
    <source>
        <dbReference type="EMBL" id="XDJ62303.1"/>
    </source>
</evidence>
<sequence length="68" mass="8194">MLNQVQPGQRRRLGGLGQFFKGILRADAYQKYLEHMARVHPDQTPASEREFWRERYDWEDRNPQGRCC</sequence>
<organism evidence="7">
    <name type="scientific">Castellaniella ginsengisoli</name>
    <dbReference type="NCBI Taxonomy" id="546114"/>
    <lineage>
        <taxon>Bacteria</taxon>
        <taxon>Pseudomonadati</taxon>
        <taxon>Pseudomonadota</taxon>
        <taxon>Betaproteobacteria</taxon>
        <taxon>Burkholderiales</taxon>
        <taxon>Alcaligenaceae</taxon>
        <taxon>Castellaniella</taxon>
    </lineage>
</organism>
<dbReference type="EMBL" id="CP158271">
    <property type="protein sequence ID" value="XDJ92268.1"/>
    <property type="molecule type" value="Genomic_DNA"/>
</dbReference>
<evidence type="ECO:0000313" key="3">
    <source>
        <dbReference type="EMBL" id="XDJ47249.1"/>
    </source>
</evidence>
<protein>
    <submittedName>
        <fullName evidence="7">YbdD/YjiX family protein</fullName>
    </submittedName>
</protein>
<dbReference type="EMBL" id="CP158262">
    <property type="protein sequence ID" value="XDJ69275.1"/>
    <property type="molecule type" value="Genomic_DNA"/>
</dbReference>
<dbReference type="AlphaFoldDB" id="A0AB39DWP7"/>
<evidence type="ECO:0000313" key="1">
    <source>
        <dbReference type="EMBL" id="XDJ42152.1"/>
    </source>
</evidence>
<evidence type="ECO:0000313" key="2">
    <source>
        <dbReference type="EMBL" id="XDJ43955.1"/>
    </source>
</evidence>
<evidence type="ECO:0000313" key="4">
    <source>
        <dbReference type="EMBL" id="XDJ49450.1"/>
    </source>
</evidence>
<dbReference type="EMBL" id="CP158272">
    <property type="protein sequence ID" value="XDJ98622.1"/>
    <property type="molecule type" value="Genomic_DNA"/>
</dbReference>
<evidence type="ECO:0000313" key="20">
    <source>
        <dbReference type="EMBL" id="XDJ92268.1"/>
    </source>
</evidence>
<dbReference type="EMBL" id="CP158255">
    <property type="protein sequence ID" value="XDJ49450.1"/>
    <property type="molecule type" value="Genomic_DNA"/>
</dbReference>
<evidence type="ECO:0000313" key="17">
    <source>
        <dbReference type="EMBL" id="XDJ86269.1"/>
    </source>
</evidence>